<reference evidence="1" key="1">
    <citation type="submission" date="2019-10" db="EMBL/GenBank/DDBJ databases">
        <authorList>
            <consortium name="DOE Joint Genome Institute"/>
            <person name="Kuo A."/>
            <person name="Miyauchi S."/>
            <person name="Kiss E."/>
            <person name="Drula E."/>
            <person name="Kohler A."/>
            <person name="Sanchez-Garcia M."/>
            <person name="Andreopoulos B."/>
            <person name="Barry K.W."/>
            <person name="Bonito G."/>
            <person name="Buee M."/>
            <person name="Carver A."/>
            <person name="Chen C."/>
            <person name="Cichocki N."/>
            <person name="Clum A."/>
            <person name="Culley D."/>
            <person name="Crous P.W."/>
            <person name="Fauchery L."/>
            <person name="Girlanda M."/>
            <person name="Hayes R."/>
            <person name="Keri Z."/>
            <person name="Labutti K."/>
            <person name="Lipzen A."/>
            <person name="Lombard V."/>
            <person name="Magnuson J."/>
            <person name="Maillard F."/>
            <person name="Morin E."/>
            <person name="Murat C."/>
            <person name="Nolan M."/>
            <person name="Ohm R."/>
            <person name="Pangilinan J."/>
            <person name="Pereira M."/>
            <person name="Perotto S."/>
            <person name="Peter M."/>
            <person name="Riley R."/>
            <person name="Sitrit Y."/>
            <person name="Stielow B."/>
            <person name="Szollosi G."/>
            <person name="Zifcakova L."/>
            <person name="Stursova M."/>
            <person name="Spatafora J.W."/>
            <person name="Tedersoo L."/>
            <person name="Vaario L.-M."/>
            <person name="Yamada A."/>
            <person name="Yan M."/>
            <person name="Wang P."/>
            <person name="Xu J."/>
            <person name="Bruns T."/>
            <person name="Baldrian P."/>
            <person name="Vilgalys R."/>
            <person name="Henrissat B."/>
            <person name="Grigoriev I.V."/>
            <person name="Hibbett D."/>
            <person name="Nagy L.G."/>
            <person name="Martin F.M."/>
        </authorList>
    </citation>
    <scope>NUCLEOTIDE SEQUENCE</scope>
    <source>
        <strain evidence="1">P2</strain>
    </source>
</reference>
<dbReference type="Proteomes" id="UP000886501">
    <property type="component" value="Unassembled WGS sequence"/>
</dbReference>
<evidence type="ECO:0000313" key="2">
    <source>
        <dbReference type="Proteomes" id="UP000886501"/>
    </source>
</evidence>
<name>A0ACB6ZMV0_THEGA</name>
<evidence type="ECO:0000313" key="1">
    <source>
        <dbReference type="EMBL" id="KAF9650914.1"/>
    </source>
</evidence>
<reference evidence="1" key="2">
    <citation type="journal article" date="2020" name="Nat. Commun.">
        <title>Large-scale genome sequencing of mycorrhizal fungi provides insights into the early evolution of symbiotic traits.</title>
        <authorList>
            <person name="Miyauchi S."/>
            <person name="Kiss E."/>
            <person name="Kuo A."/>
            <person name="Drula E."/>
            <person name="Kohler A."/>
            <person name="Sanchez-Garcia M."/>
            <person name="Morin E."/>
            <person name="Andreopoulos B."/>
            <person name="Barry K.W."/>
            <person name="Bonito G."/>
            <person name="Buee M."/>
            <person name="Carver A."/>
            <person name="Chen C."/>
            <person name="Cichocki N."/>
            <person name="Clum A."/>
            <person name="Culley D."/>
            <person name="Crous P.W."/>
            <person name="Fauchery L."/>
            <person name="Girlanda M."/>
            <person name="Hayes R.D."/>
            <person name="Keri Z."/>
            <person name="LaButti K."/>
            <person name="Lipzen A."/>
            <person name="Lombard V."/>
            <person name="Magnuson J."/>
            <person name="Maillard F."/>
            <person name="Murat C."/>
            <person name="Nolan M."/>
            <person name="Ohm R.A."/>
            <person name="Pangilinan J."/>
            <person name="Pereira M.F."/>
            <person name="Perotto S."/>
            <person name="Peter M."/>
            <person name="Pfister S."/>
            <person name="Riley R."/>
            <person name="Sitrit Y."/>
            <person name="Stielow J.B."/>
            <person name="Szollosi G."/>
            <person name="Zifcakova L."/>
            <person name="Stursova M."/>
            <person name="Spatafora J.W."/>
            <person name="Tedersoo L."/>
            <person name="Vaario L.M."/>
            <person name="Yamada A."/>
            <person name="Yan M."/>
            <person name="Wang P."/>
            <person name="Xu J."/>
            <person name="Bruns T."/>
            <person name="Baldrian P."/>
            <person name="Vilgalys R."/>
            <person name="Dunand C."/>
            <person name="Henrissat B."/>
            <person name="Grigoriev I.V."/>
            <person name="Hibbett D."/>
            <person name="Nagy L.G."/>
            <person name="Martin F.M."/>
        </authorList>
    </citation>
    <scope>NUCLEOTIDE SEQUENCE</scope>
    <source>
        <strain evidence="1">P2</strain>
    </source>
</reference>
<proteinExistence type="predicted"/>
<keyword evidence="2" id="KW-1185">Reference proteome</keyword>
<sequence length="533" mass="58261">MQIGDAFLLLSLPRATLERQKEIPVTDSLYLDCVTISAVQSPFPDRDVYLVIKLGHLEIPVDPYRRVKASVRHDSHIYTFLATDSDSEFSISIPFPQSPVASQDLETFNHILTQYVSGFSEERDREYVPHRLGQKIDSAPPPVGSTNEHEYEDLRGHLVLINESDGTVLGDLDHEFKINEDPALTRDLPENAPVIIELPPDYDTATAVRAKVPGNEFVPLTTREAFVRAVPPEERDVITDTATLISHAISATTTLLVSGVSYASKYYVAHSKPHTPSSSTHLTPGDSQPTSKSASRSPSPGPPLPRGGLVISNSKTRSVLTQTHAVSGKAVKLSAKTVEIVDSLIKEAVGRKEKAKPQNPTPSTRNVPPNLPPKYEEKGTLPPSSVFSDSGPPSLPPRPTLRKRDKLILSADLVFSTIEESIKRIIDTGGEEITRVVTHKCGEESGQNAALATGTARNVVLVYIDMRGIGRRAIIRKAGVEYVKGRLSSGNLARPRLDQIVEQNSNQHGSSSNVTTTSILKPPLPPRHPYERK</sequence>
<protein>
    <submittedName>
        <fullName evidence="1">Uncharacterized protein</fullName>
    </submittedName>
</protein>
<organism evidence="1 2">
    <name type="scientific">Thelephora ganbajun</name>
    <name type="common">Ganba fungus</name>
    <dbReference type="NCBI Taxonomy" id="370292"/>
    <lineage>
        <taxon>Eukaryota</taxon>
        <taxon>Fungi</taxon>
        <taxon>Dikarya</taxon>
        <taxon>Basidiomycota</taxon>
        <taxon>Agaricomycotina</taxon>
        <taxon>Agaricomycetes</taxon>
        <taxon>Thelephorales</taxon>
        <taxon>Thelephoraceae</taxon>
        <taxon>Thelephora</taxon>
    </lineage>
</organism>
<accession>A0ACB6ZMV0</accession>
<dbReference type="EMBL" id="MU117980">
    <property type="protein sequence ID" value="KAF9650914.1"/>
    <property type="molecule type" value="Genomic_DNA"/>
</dbReference>
<comment type="caution">
    <text evidence="1">The sequence shown here is derived from an EMBL/GenBank/DDBJ whole genome shotgun (WGS) entry which is preliminary data.</text>
</comment>
<gene>
    <name evidence="1" type="ORF">BDM02DRAFT_3140314</name>
</gene>